<comment type="catalytic activity">
    <reaction evidence="1">
        <text>a 1,2-diacyl-sn-glycero-3-phosphocholine + H2O = a 1,2-diacyl-sn-glycero-3-phosphate + choline + H(+)</text>
        <dbReference type="Rhea" id="RHEA:14445"/>
        <dbReference type="ChEBI" id="CHEBI:15354"/>
        <dbReference type="ChEBI" id="CHEBI:15377"/>
        <dbReference type="ChEBI" id="CHEBI:15378"/>
        <dbReference type="ChEBI" id="CHEBI:57643"/>
        <dbReference type="ChEBI" id="CHEBI:58608"/>
        <dbReference type="EC" id="3.1.4.4"/>
    </reaction>
</comment>
<dbReference type="PANTHER" id="PTHR43856:SF1">
    <property type="entry name" value="MITOCHONDRIAL CARDIOLIPIN HYDROLASE"/>
    <property type="match status" value="1"/>
</dbReference>
<feature type="domain" description="PLD phosphodiesterase" evidence="7">
    <location>
        <begin position="417"/>
        <end position="444"/>
    </location>
</feature>
<dbReference type="CDD" id="cd09173">
    <property type="entry name" value="PLDc_Nuc_like_unchar1_2"/>
    <property type="match status" value="1"/>
</dbReference>
<dbReference type="InterPro" id="IPR018247">
    <property type="entry name" value="EF_Hand_1_Ca_BS"/>
</dbReference>
<proteinExistence type="inferred from homology"/>
<dbReference type="InParanoid" id="U5DNI0"/>
<dbReference type="SMART" id="SM00155">
    <property type="entry name" value="PLDc"/>
    <property type="match status" value="2"/>
</dbReference>
<dbReference type="EC" id="3.1.4.4" evidence="3"/>
<dbReference type="GO" id="GO:0016042">
    <property type="term" value="P:lipid catabolic process"/>
    <property type="evidence" value="ECO:0007669"/>
    <property type="project" value="UniProtKB-KW"/>
</dbReference>
<dbReference type="PROSITE" id="PS00018">
    <property type="entry name" value="EF_HAND_1"/>
    <property type="match status" value="1"/>
</dbReference>
<keyword evidence="5" id="KW-0442">Lipid degradation</keyword>
<keyword evidence="9" id="KW-1185">Reference proteome</keyword>
<evidence type="ECO:0000256" key="2">
    <source>
        <dbReference type="ARBA" id="ARBA00008664"/>
    </source>
</evidence>
<dbReference type="RefSeq" id="WP_022605443.1">
    <property type="nucleotide sequence ID" value="NZ_ASSJ01000030.1"/>
</dbReference>
<dbReference type="GO" id="GO:0016891">
    <property type="term" value="F:RNA endonuclease activity producing 5'-phosphomonoesters, hydrolytic mechanism"/>
    <property type="evidence" value="ECO:0007669"/>
    <property type="project" value="TreeGrafter"/>
</dbReference>
<feature type="domain" description="PLD phosphodiesterase" evidence="7">
    <location>
        <begin position="212"/>
        <end position="239"/>
    </location>
</feature>
<dbReference type="CDD" id="cd09116">
    <property type="entry name" value="PLDc_Nuc_like"/>
    <property type="match status" value="1"/>
</dbReference>
<dbReference type="GO" id="GO:0004630">
    <property type="term" value="F:phospholipase D activity"/>
    <property type="evidence" value="ECO:0007669"/>
    <property type="project" value="UniProtKB-EC"/>
</dbReference>
<dbReference type="InterPro" id="IPR001736">
    <property type="entry name" value="PLipase_D/transphosphatidylase"/>
</dbReference>
<evidence type="ECO:0000313" key="9">
    <source>
        <dbReference type="Proteomes" id="UP000016960"/>
    </source>
</evidence>
<reference evidence="8 9" key="1">
    <citation type="submission" date="2013-05" db="EMBL/GenBank/DDBJ databases">
        <title>Draft genome sequence of Rubidibacter lacunae KORDI 51-2.</title>
        <authorList>
            <person name="Choi D.H."/>
            <person name="Noh J.H."/>
            <person name="Kwon K.-K."/>
            <person name="Lee J.-H."/>
            <person name="Ryu J.-Y."/>
        </authorList>
    </citation>
    <scope>NUCLEOTIDE SEQUENCE [LARGE SCALE GENOMIC DNA]</scope>
    <source>
        <strain evidence="8 9">KORDI 51-2</strain>
    </source>
</reference>
<dbReference type="Proteomes" id="UP000016960">
    <property type="component" value="Unassembled WGS sequence"/>
</dbReference>
<dbReference type="PANTHER" id="PTHR43856">
    <property type="entry name" value="CARDIOLIPIN HYDROLASE"/>
    <property type="match status" value="1"/>
</dbReference>
<dbReference type="GO" id="GO:0006793">
    <property type="term" value="P:phosphorus metabolic process"/>
    <property type="evidence" value="ECO:0007669"/>
    <property type="project" value="UniProtKB-ARBA"/>
</dbReference>
<name>U5DNI0_9CHRO</name>
<organism evidence="8 9">
    <name type="scientific">Rubidibacter lacunae KORDI 51-2</name>
    <dbReference type="NCBI Taxonomy" id="582515"/>
    <lineage>
        <taxon>Bacteria</taxon>
        <taxon>Bacillati</taxon>
        <taxon>Cyanobacteriota</taxon>
        <taxon>Cyanophyceae</taxon>
        <taxon>Oscillatoriophycideae</taxon>
        <taxon>Chroococcales</taxon>
        <taxon>Aphanothecaceae</taxon>
        <taxon>Rubidibacter</taxon>
    </lineage>
</organism>
<evidence type="ECO:0000256" key="4">
    <source>
        <dbReference type="ARBA" id="ARBA00022801"/>
    </source>
</evidence>
<dbReference type="InterPro" id="IPR051406">
    <property type="entry name" value="PLD_domain"/>
</dbReference>
<evidence type="ECO:0000256" key="3">
    <source>
        <dbReference type="ARBA" id="ARBA00012027"/>
    </source>
</evidence>
<evidence type="ECO:0000259" key="7">
    <source>
        <dbReference type="PROSITE" id="PS50035"/>
    </source>
</evidence>
<dbReference type="InterPro" id="IPR025202">
    <property type="entry name" value="PLD-like_dom"/>
</dbReference>
<dbReference type="SUPFAM" id="SSF56024">
    <property type="entry name" value="Phospholipase D/nuclease"/>
    <property type="match status" value="2"/>
</dbReference>
<dbReference type="Pfam" id="PF13091">
    <property type="entry name" value="PLDc_2"/>
    <property type="match status" value="2"/>
</dbReference>
<dbReference type="STRING" id="582515.KR51_00010880"/>
<comment type="caution">
    <text evidence="8">The sequence shown here is derived from an EMBL/GenBank/DDBJ whole genome shotgun (WGS) entry which is preliminary data.</text>
</comment>
<comment type="similarity">
    <text evidence="2">Belongs to the phospholipase D family.</text>
</comment>
<sequence length="501" mass="54340">MRWQSWFSSGLALGISVTALFALQACNWLGAREALAPLGVNGASNRAGQIGSSQPRLEPLPQAANVRVYFNQNLQIDADYVEPYRQIERPGDNLEQIVVEAIGGAQSSLEVAVQELRLPAIARAIAERHRAGVRVRVIIENTYSTPWSSLTAGDLRDADNRDRDAYEEARALIDVNGDGTLDVGEIASGDALVVLGDAGVPTIDDSADGSAGSGLMHHKFIVIDGRTVVTGSANLTTSGIHGDFGEPSSRGNVNHLLAIDSPDLARLFVEEFELMWGDGPGGSTDSRFGLGKPDRRAATVWAGDTKIVVHFSPTSKTLPFEDSSNGLIAHTLATATQSIDLILFVFSEQVLVDVIRDRHERGVAVNALIDRSFAYRSYSEGLDMLGVVIANHNCTIEENNAPWATPIETVGIPNLPAGDKLHHKFALVDDRVVVTGSHNWSPTANRRNDETVLVITDPIVAAHFARERDRLLAGAQFGIPERVKRKQREQRERCSALKVDR</sequence>
<dbReference type="Gene3D" id="3.30.870.10">
    <property type="entry name" value="Endonuclease Chain A"/>
    <property type="match status" value="2"/>
</dbReference>
<dbReference type="PROSITE" id="PS51257">
    <property type="entry name" value="PROKAR_LIPOPROTEIN"/>
    <property type="match status" value="1"/>
</dbReference>
<dbReference type="PROSITE" id="PS50035">
    <property type="entry name" value="PLD"/>
    <property type="match status" value="2"/>
</dbReference>
<dbReference type="PATRIC" id="fig|582515.4.peg.1216"/>
<dbReference type="OrthoDB" id="155099at2"/>
<dbReference type="AlphaFoldDB" id="U5DNI0"/>
<evidence type="ECO:0000256" key="1">
    <source>
        <dbReference type="ARBA" id="ARBA00000798"/>
    </source>
</evidence>
<keyword evidence="6" id="KW-0443">Lipid metabolism</keyword>
<dbReference type="eggNOG" id="COG1502">
    <property type="taxonomic scope" value="Bacteria"/>
</dbReference>
<evidence type="ECO:0000256" key="5">
    <source>
        <dbReference type="ARBA" id="ARBA00022963"/>
    </source>
</evidence>
<evidence type="ECO:0000313" key="8">
    <source>
        <dbReference type="EMBL" id="ERN42159.1"/>
    </source>
</evidence>
<keyword evidence="4" id="KW-0378">Hydrolase</keyword>
<evidence type="ECO:0000256" key="6">
    <source>
        <dbReference type="ARBA" id="ARBA00023098"/>
    </source>
</evidence>
<protein>
    <recommendedName>
        <fullName evidence="3">phospholipase D</fullName>
        <ecNumber evidence="3">3.1.4.4</ecNumber>
    </recommendedName>
</protein>
<accession>U5DNI0</accession>
<dbReference type="EMBL" id="ASSJ01000030">
    <property type="protein sequence ID" value="ERN42159.1"/>
    <property type="molecule type" value="Genomic_DNA"/>
</dbReference>
<gene>
    <name evidence="8" type="ORF">KR51_00010880</name>
</gene>